<name>A0A151QYY5_CAJCA</name>
<evidence type="ECO:0000313" key="2">
    <source>
        <dbReference type="Proteomes" id="UP000075243"/>
    </source>
</evidence>
<accession>A0A151QYY5</accession>
<dbReference type="Pfam" id="PF08284">
    <property type="entry name" value="RVP_2"/>
    <property type="match status" value="1"/>
</dbReference>
<sequence length="88" mass="10259">MCVRCLIEVFGRRFRVNLIVLPMVDINIILGIDWLSTHHILIDYARRELIFPYIDLVLGVGRVLVAPYRMAPAELVELKKQIEDLLEK</sequence>
<proteinExistence type="predicted"/>
<organism evidence="1 2">
    <name type="scientific">Cajanus cajan</name>
    <name type="common">Pigeon pea</name>
    <name type="synonym">Cajanus indicus</name>
    <dbReference type="NCBI Taxonomy" id="3821"/>
    <lineage>
        <taxon>Eukaryota</taxon>
        <taxon>Viridiplantae</taxon>
        <taxon>Streptophyta</taxon>
        <taxon>Embryophyta</taxon>
        <taxon>Tracheophyta</taxon>
        <taxon>Spermatophyta</taxon>
        <taxon>Magnoliopsida</taxon>
        <taxon>eudicotyledons</taxon>
        <taxon>Gunneridae</taxon>
        <taxon>Pentapetalae</taxon>
        <taxon>rosids</taxon>
        <taxon>fabids</taxon>
        <taxon>Fabales</taxon>
        <taxon>Fabaceae</taxon>
        <taxon>Papilionoideae</taxon>
        <taxon>50 kb inversion clade</taxon>
        <taxon>NPAAA clade</taxon>
        <taxon>indigoferoid/millettioid clade</taxon>
        <taxon>Phaseoleae</taxon>
        <taxon>Cajanus</taxon>
    </lineage>
</organism>
<dbReference type="Gene3D" id="2.40.70.10">
    <property type="entry name" value="Acid Proteases"/>
    <property type="match status" value="1"/>
</dbReference>
<dbReference type="PANTHER" id="PTHR15503:SF45">
    <property type="entry name" value="RNA-DIRECTED DNA POLYMERASE HOMOLOG"/>
    <property type="match status" value="1"/>
</dbReference>
<protein>
    <recommendedName>
        <fullName evidence="3">Transposon Ty3-I Gag-Pol polyprotein</fullName>
    </recommendedName>
</protein>
<evidence type="ECO:0008006" key="3">
    <source>
        <dbReference type="Google" id="ProtNLM"/>
    </source>
</evidence>
<dbReference type="EMBL" id="KQ484377">
    <property type="protein sequence ID" value="KYP35469.1"/>
    <property type="molecule type" value="Genomic_DNA"/>
</dbReference>
<dbReference type="Gramene" id="C.cajan_40041.t">
    <property type="protein sequence ID" value="C.cajan_40041.t"/>
    <property type="gene ID" value="C.cajan_40041"/>
</dbReference>
<dbReference type="InterPro" id="IPR021109">
    <property type="entry name" value="Peptidase_aspartic_dom_sf"/>
</dbReference>
<dbReference type="AlphaFoldDB" id="A0A151QYY5"/>
<dbReference type="PANTHER" id="PTHR15503">
    <property type="entry name" value="LDOC1 RELATED"/>
    <property type="match status" value="1"/>
</dbReference>
<dbReference type="InterPro" id="IPR032567">
    <property type="entry name" value="RTL1-rel"/>
</dbReference>
<keyword evidence="2" id="KW-1185">Reference proteome</keyword>
<gene>
    <name evidence="1" type="ORF">KK1_043499</name>
</gene>
<evidence type="ECO:0000313" key="1">
    <source>
        <dbReference type="EMBL" id="KYP35469.1"/>
    </source>
</evidence>
<reference evidence="1" key="1">
    <citation type="journal article" date="2012" name="Nat. Biotechnol.">
        <title>Draft genome sequence of pigeonpea (Cajanus cajan), an orphan legume crop of resource-poor farmers.</title>
        <authorList>
            <person name="Varshney R.K."/>
            <person name="Chen W."/>
            <person name="Li Y."/>
            <person name="Bharti A.K."/>
            <person name="Saxena R.K."/>
            <person name="Schlueter J.A."/>
            <person name="Donoghue M.T."/>
            <person name="Azam S."/>
            <person name="Fan G."/>
            <person name="Whaley A.M."/>
            <person name="Farmer A.D."/>
            <person name="Sheridan J."/>
            <person name="Iwata A."/>
            <person name="Tuteja R."/>
            <person name="Penmetsa R.V."/>
            <person name="Wu W."/>
            <person name="Upadhyaya H.D."/>
            <person name="Yang S.P."/>
            <person name="Shah T."/>
            <person name="Saxena K.B."/>
            <person name="Michael T."/>
            <person name="McCombie W.R."/>
            <person name="Yang B."/>
            <person name="Zhang G."/>
            <person name="Yang H."/>
            <person name="Wang J."/>
            <person name="Spillane C."/>
            <person name="Cook D.R."/>
            <person name="May G.D."/>
            <person name="Xu X."/>
            <person name="Jackson S.A."/>
        </authorList>
    </citation>
    <scope>NUCLEOTIDE SEQUENCE [LARGE SCALE GENOMIC DNA]</scope>
</reference>
<dbReference type="Proteomes" id="UP000075243">
    <property type="component" value="Unassembled WGS sequence"/>
</dbReference>